<dbReference type="SUPFAM" id="SSF54001">
    <property type="entry name" value="Cysteine proteinases"/>
    <property type="match status" value="1"/>
</dbReference>
<evidence type="ECO:0000313" key="4">
    <source>
        <dbReference type="Proteomes" id="UP001526143"/>
    </source>
</evidence>
<accession>A0ABT3AVD9</accession>
<evidence type="ECO:0000259" key="2">
    <source>
        <dbReference type="SMART" id="SM00645"/>
    </source>
</evidence>
<dbReference type="Proteomes" id="UP001526143">
    <property type="component" value="Unassembled WGS sequence"/>
</dbReference>
<dbReference type="Pfam" id="PF00112">
    <property type="entry name" value="Peptidase_C1"/>
    <property type="match status" value="1"/>
</dbReference>
<dbReference type="PANTHER" id="PTHR12411">
    <property type="entry name" value="CYSTEINE PROTEASE FAMILY C1-RELATED"/>
    <property type="match status" value="1"/>
</dbReference>
<protein>
    <recommendedName>
        <fullName evidence="2">Peptidase C1A papain C-terminal domain-containing protein</fullName>
    </recommendedName>
</protein>
<dbReference type="InterPro" id="IPR013128">
    <property type="entry name" value="Peptidase_C1A"/>
</dbReference>
<comment type="caution">
    <text evidence="3">The sequence shown here is derived from an EMBL/GenBank/DDBJ whole genome shotgun (WGS) entry which is preliminary data.</text>
</comment>
<proteinExistence type="inferred from homology"/>
<evidence type="ECO:0000256" key="1">
    <source>
        <dbReference type="ARBA" id="ARBA00008455"/>
    </source>
</evidence>
<dbReference type="RefSeq" id="WP_263744610.1">
    <property type="nucleotide sequence ID" value="NZ_JAOWRF010000091.1"/>
</dbReference>
<dbReference type="InterPro" id="IPR038765">
    <property type="entry name" value="Papain-like_cys_pep_sf"/>
</dbReference>
<keyword evidence="4" id="KW-1185">Reference proteome</keyword>
<name>A0ABT3AVD9_9CYAN</name>
<feature type="domain" description="Peptidase C1A papain C-terminal" evidence="2">
    <location>
        <begin position="33"/>
        <end position="185"/>
    </location>
</feature>
<comment type="similarity">
    <text evidence="1">Belongs to the peptidase C1 family.</text>
</comment>
<dbReference type="InterPro" id="IPR000668">
    <property type="entry name" value="Peptidase_C1A_C"/>
</dbReference>
<gene>
    <name evidence="3" type="ORF">OGM63_06115</name>
</gene>
<dbReference type="Gene3D" id="3.90.70.10">
    <property type="entry name" value="Cysteine proteinases"/>
    <property type="match status" value="1"/>
</dbReference>
<sequence>MKFFKIALLLIVVWFGFGQSLCLSQPLKSCIPEQKSFDWRNVGKVVTSVKDRGTCGSEWAFASLAAWEGSYFIKNNSSVDPSVQYLINSGKSGTCMGGWWAFEELRTTGTATAASVPYVAKNGSNPPKVATPYRAANWGYVSKSPLPISYAPIPSPAEIKKAMCLHGPIVAALYTDGVLLKKLKL</sequence>
<reference evidence="3 4" key="1">
    <citation type="submission" date="2022-10" db="EMBL/GenBank/DDBJ databases">
        <title>Identification of biosynthetic pathway for the production of the potent trypsin inhibitor radiosumin.</title>
        <authorList>
            <person name="Fewer D.P."/>
            <person name="Delbaje E."/>
            <person name="Ouyang X."/>
            <person name="Agostino P.D."/>
            <person name="Wahlsten M."/>
            <person name="Jokela J."/>
            <person name="Permi P."/>
            <person name="Haapaniemi E."/>
            <person name="Koistinen H."/>
        </authorList>
    </citation>
    <scope>NUCLEOTIDE SEQUENCE [LARGE SCALE GENOMIC DNA]</scope>
    <source>
        <strain evidence="3 4">NIES-515</strain>
    </source>
</reference>
<dbReference type="EMBL" id="JAOWRF010000091">
    <property type="protein sequence ID" value="MCV3213103.1"/>
    <property type="molecule type" value="Genomic_DNA"/>
</dbReference>
<evidence type="ECO:0000313" key="3">
    <source>
        <dbReference type="EMBL" id="MCV3213103.1"/>
    </source>
</evidence>
<dbReference type="SMART" id="SM00645">
    <property type="entry name" value="Pept_C1"/>
    <property type="match status" value="1"/>
</dbReference>
<organism evidence="3 4">
    <name type="scientific">Plectonema radiosum NIES-515</name>
    <dbReference type="NCBI Taxonomy" id="2986073"/>
    <lineage>
        <taxon>Bacteria</taxon>
        <taxon>Bacillati</taxon>
        <taxon>Cyanobacteriota</taxon>
        <taxon>Cyanophyceae</taxon>
        <taxon>Oscillatoriophycideae</taxon>
        <taxon>Oscillatoriales</taxon>
        <taxon>Microcoleaceae</taxon>
        <taxon>Plectonema</taxon>
    </lineage>
</organism>